<organism evidence="9 10">
    <name type="scientific">Halopseudomonas salegens</name>
    <dbReference type="NCBI Taxonomy" id="1434072"/>
    <lineage>
        <taxon>Bacteria</taxon>
        <taxon>Pseudomonadati</taxon>
        <taxon>Pseudomonadota</taxon>
        <taxon>Gammaproteobacteria</taxon>
        <taxon>Pseudomonadales</taxon>
        <taxon>Pseudomonadaceae</taxon>
        <taxon>Halopseudomonas</taxon>
    </lineage>
</organism>
<feature type="binding site" description="covalent" evidence="7">
    <location>
        <position position="148"/>
    </location>
    <ligand>
        <name>heme c</name>
        <dbReference type="ChEBI" id="CHEBI:61717"/>
    </ligand>
</feature>
<feature type="binding site" description="covalent" evidence="7">
    <location>
        <position position="145"/>
    </location>
    <ligand>
        <name>heme c</name>
        <dbReference type="ChEBI" id="CHEBI:61717"/>
    </ligand>
</feature>
<feature type="chain" id="PRO_5009272560" evidence="8">
    <location>
        <begin position="28"/>
        <end position="154"/>
    </location>
</feature>
<keyword evidence="10" id="KW-1185">Reference proteome</keyword>
<evidence type="ECO:0000256" key="7">
    <source>
        <dbReference type="PIRSR" id="PIRSR000027-2"/>
    </source>
</evidence>
<keyword evidence="5 6" id="KW-0408">Iron</keyword>
<dbReference type="GO" id="GO:0020037">
    <property type="term" value="F:heme binding"/>
    <property type="evidence" value="ECO:0007669"/>
    <property type="project" value="InterPro"/>
</dbReference>
<keyword evidence="2 7" id="KW-0349">Heme</keyword>
<keyword evidence="8" id="KW-0732">Signal</keyword>
<dbReference type="GO" id="GO:0022900">
    <property type="term" value="P:electron transport chain"/>
    <property type="evidence" value="ECO:0007669"/>
    <property type="project" value="InterPro"/>
</dbReference>
<dbReference type="RefSeq" id="WP_092383076.1">
    <property type="nucleotide sequence ID" value="NZ_LT629787.1"/>
</dbReference>
<dbReference type="EMBL" id="LT629787">
    <property type="protein sequence ID" value="SDT87681.1"/>
    <property type="molecule type" value="Genomic_DNA"/>
</dbReference>
<dbReference type="Gene3D" id="1.20.120.10">
    <property type="entry name" value="Cytochrome c/b562"/>
    <property type="match status" value="1"/>
</dbReference>
<evidence type="ECO:0000256" key="5">
    <source>
        <dbReference type="ARBA" id="ARBA00023004"/>
    </source>
</evidence>
<feature type="binding site" description="axial binding residue" evidence="6">
    <location>
        <position position="149"/>
    </location>
    <ligand>
        <name>heme c</name>
        <dbReference type="ChEBI" id="CHEBI:61717"/>
    </ligand>
    <ligandPart>
        <name>Fe</name>
        <dbReference type="ChEBI" id="CHEBI:18248"/>
    </ligandPart>
</feature>
<dbReference type="GO" id="GO:0009055">
    <property type="term" value="F:electron transfer activity"/>
    <property type="evidence" value="ECO:0007669"/>
    <property type="project" value="InterPro"/>
</dbReference>
<evidence type="ECO:0000256" key="6">
    <source>
        <dbReference type="PIRSR" id="PIRSR000027-1"/>
    </source>
</evidence>
<dbReference type="InterPro" id="IPR010980">
    <property type="entry name" value="Cyt_c/b562"/>
</dbReference>
<dbReference type="GO" id="GO:0005506">
    <property type="term" value="F:iron ion binding"/>
    <property type="evidence" value="ECO:0007669"/>
    <property type="project" value="InterPro"/>
</dbReference>
<dbReference type="AlphaFoldDB" id="A0A1H2DXU1"/>
<dbReference type="GO" id="GO:0042597">
    <property type="term" value="C:periplasmic space"/>
    <property type="evidence" value="ECO:0007669"/>
    <property type="project" value="InterPro"/>
</dbReference>
<accession>A0A1H2DXU1</accession>
<reference evidence="10" key="1">
    <citation type="submission" date="2016-10" db="EMBL/GenBank/DDBJ databases">
        <authorList>
            <person name="Varghese N."/>
            <person name="Submissions S."/>
        </authorList>
    </citation>
    <scope>NUCLEOTIDE SEQUENCE [LARGE SCALE GENOMIC DNA]</scope>
    <source>
        <strain evidence="10">CECT 8338</strain>
    </source>
</reference>
<evidence type="ECO:0000313" key="9">
    <source>
        <dbReference type="EMBL" id="SDT87681.1"/>
    </source>
</evidence>
<evidence type="ECO:0000313" key="10">
    <source>
        <dbReference type="Proteomes" id="UP000243924"/>
    </source>
</evidence>
<gene>
    <name evidence="9" type="ORF">SAMN05216210_0087</name>
</gene>
<evidence type="ECO:0000256" key="4">
    <source>
        <dbReference type="ARBA" id="ARBA00022982"/>
    </source>
</evidence>
<dbReference type="PIRSF" id="PIRSF000027">
    <property type="entry name" value="Cytc_c_prime"/>
    <property type="match status" value="1"/>
</dbReference>
<comment type="PTM">
    <text evidence="7">Binds 1 heme group per subunit.</text>
</comment>
<keyword evidence="4" id="KW-0249">Electron transport</keyword>
<protein>
    <submittedName>
        <fullName evidence="9">Cytochrome c556</fullName>
    </submittedName>
</protein>
<dbReference type="InterPro" id="IPR012127">
    <property type="entry name" value="Cyt_c_prime"/>
</dbReference>
<dbReference type="OrthoDB" id="5520910at2"/>
<name>A0A1H2DXU1_9GAMM</name>
<dbReference type="SUPFAM" id="SSF47175">
    <property type="entry name" value="Cytochromes"/>
    <property type="match status" value="1"/>
</dbReference>
<keyword evidence="3 6" id="KW-0479">Metal-binding</keyword>
<keyword evidence="1" id="KW-0813">Transport</keyword>
<dbReference type="STRING" id="1434072.SAMN05216210_0087"/>
<proteinExistence type="predicted"/>
<dbReference type="PROSITE" id="PS51009">
    <property type="entry name" value="CYTCII"/>
    <property type="match status" value="1"/>
</dbReference>
<dbReference type="InterPro" id="IPR002321">
    <property type="entry name" value="Cyt_c_II"/>
</dbReference>
<evidence type="ECO:0000256" key="3">
    <source>
        <dbReference type="ARBA" id="ARBA00022723"/>
    </source>
</evidence>
<evidence type="ECO:0000256" key="1">
    <source>
        <dbReference type="ARBA" id="ARBA00022448"/>
    </source>
</evidence>
<sequence>MSHVSPLKLLGLTTLSILLTACGSQSADPDSPEGQRQADFKRMLNSSESLDGMLRGRLAFDADIFAAHVQRLVELTDAPWEYFPEPDDSRQPNAARPSVWSDAAGFADAIERYQQAVAELAVVTAEQGNEPDALLPALTGVQQACRGCHDDYRR</sequence>
<feature type="signal peptide" evidence="8">
    <location>
        <begin position="1"/>
        <end position="27"/>
    </location>
</feature>
<dbReference type="Proteomes" id="UP000243924">
    <property type="component" value="Chromosome I"/>
</dbReference>
<evidence type="ECO:0000256" key="8">
    <source>
        <dbReference type="SAM" id="SignalP"/>
    </source>
</evidence>
<evidence type="ECO:0000256" key="2">
    <source>
        <dbReference type="ARBA" id="ARBA00022617"/>
    </source>
</evidence>
<dbReference type="Pfam" id="PF01322">
    <property type="entry name" value="Cytochrom_C_2"/>
    <property type="match status" value="1"/>
</dbReference>